<dbReference type="InterPro" id="IPR006076">
    <property type="entry name" value="FAD-dep_OxRdtase"/>
</dbReference>
<name>A0A478ECX4_TALPI</name>
<dbReference type="PANTHER" id="PTHR13847:SF213">
    <property type="entry name" value="DEPENDENT OXIDOREDUCTASE, PUTATIVE-RELATED"/>
    <property type="match status" value="1"/>
</dbReference>
<feature type="domain" description="FAD dependent oxidoreductase" evidence="1">
    <location>
        <begin position="74"/>
        <end position="478"/>
    </location>
</feature>
<dbReference type="GO" id="GO:0005737">
    <property type="term" value="C:cytoplasm"/>
    <property type="evidence" value="ECO:0007669"/>
    <property type="project" value="TreeGrafter"/>
</dbReference>
<dbReference type="PANTHER" id="PTHR13847">
    <property type="entry name" value="SARCOSINE DEHYDROGENASE-RELATED"/>
    <property type="match status" value="1"/>
</dbReference>
<organism evidence="2 3">
    <name type="scientific">Talaromyces pinophilus</name>
    <name type="common">Penicillium pinophilum</name>
    <dbReference type="NCBI Taxonomy" id="128442"/>
    <lineage>
        <taxon>Eukaryota</taxon>
        <taxon>Fungi</taxon>
        <taxon>Dikarya</taxon>
        <taxon>Ascomycota</taxon>
        <taxon>Pezizomycotina</taxon>
        <taxon>Eurotiomycetes</taxon>
        <taxon>Eurotiomycetidae</taxon>
        <taxon>Eurotiales</taxon>
        <taxon>Trichocomaceae</taxon>
        <taxon>Talaromyces</taxon>
        <taxon>Talaromyces sect. Talaromyces</taxon>
    </lineage>
</organism>
<proteinExistence type="predicted"/>
<dbReference type="SUPFAM" id="SSF51905">
    <property type="entry name" value="FAD/NAD(P)-binding domain"/>
    <property type="match status" value="1"/>
</dbReference>
<gene>
    <name evidence="2" type="ORF">TCE0_044f16893</name>
</gene>
<protein>
    <recommendedName>
        <fullName evidence="1">FAD dependent oxidoreductase domain-containing protein</fullName>
    </recommendedName>
</protein>
<dbReference type="Gene3D" id="3.50.50.60">
    <property type="entry name" value="FAD/NAD(P)-binding domain"/>
    <property type="match status" value="1"/>
</dbReference>
<reference evidence="3" key="1">
    <citation type="journal article" date="2015" name="Genome Announc.">
        <title>Draft genome sequence of Talaromyces cellulolyticus strain Y-94, a source of lignocellulosic biomass-degrading enzymes.</title>
        <authorList>
            <person name="Fujii T."/>
            <person name="Koike H."/>
            <person name="Sawayama S."/>
            <person name="Yano S."/>
            <person name="Inoue H."/>
        </authorList>
    </citation>
    <scope>NUCLEOTIDE SEQUENCE [LARGE SCALE GENOMIC DNA]</scope>
    <source>
        <strain evidence="3">Y-94</strain>
    </source>
</reference>
<dbReference type="InterPro" id="IPR036188">
    <property type="entry name" value="FAD/NAD-bd_sf"/>
</dbReference>
<keyword evidence="3" id="KW-1185">Reference proteome</keyword>
<dbReference type="AlphaFoldDB" id="A0A478ECX4"/>
<accession>A0A478ECX4</accession>
<dbReference type="Pfam" id="PF01266">
    <property type="entry name" value="DAO"/>
    <property type="match status" value="1"/>
</dbReference>
<sequence length="529" mass="57868">MMGPILSSIHRVYVDLSAVISELSHTKRSFDSLLARLSVVAPPVPNPSKSYWQEDPPFPNLVGVQSPDLPRTADIVIIGSGISGASVAYTILNQSQKRGIYPGIVVLEARNLCSGATGRNGGHIKCSPYMEYARLKARFGMEHAKKLLNFQRRHLAVILDLVQQNEDLKISEVREVQTVDSFTDEHIWNEAKKMVQELREDAPDIAEDIVVHDGTEACEEFQIDPQYCYGIITYAAGALSPYRFVTGLYASLLSTYSATFSIETNTPATDIQVNPGNPKRPFTVHTPRGKITATHVVHATDAFAASLLPGLKGKIFPVRGHMTAQEPGNLFPKLGGARSWSFIHRRGFDYISQRPGTGELMAGGGVVQSPEKGMDEFGIWRDDRSSYAIRAYLDGLLPTIFGAHNWGADMGARVKMAWTGCMGFTADLLPYVGVLDQKITLRKIPIARSSKDAKQPAEWISAGFQGEGMVLAWLSGVAVGLMLVGEEDEVFEMAPGIPGGKIADWLPEEFVCSKRRVDCSNASDLATLL</sequence>
<dbReference type="Proteomes" id="UP000053095">
    <property type="component" value="Unassembled WGS sequence"/>
</dbReference>
<dbReference type="EMBL" id="DF933840">
    <property type="protein sequence ID" value="GAM42683.1"/>
    <property type="molecule type" value="Genomic_DNA"/>
</dbReference>
<evidence type="ECO:0000259" key="1">
    <source>
        <dbReference type="Pfam" id="PF01266"/>
    </source>
</evidence>
<evidence type="ECO:0000313" key="3">
    <source>
        <dbReference type="Proteomes" id="UP000053095"/>
    </source>
</evidence>
<dbReference type="Gene3D" id="3.30.9.10">
    <property type="entry name" value="D-Amino Acid Oxidase, subunit A, domain 2"/>
    <property type="match status" value="1"/>
</dbReference>
<evidence type="ECO:0000313" key="2">
    <source>
        <dbReference type="EMBL" id="GAM42683.1"/>
    </source>
</evidence>